<evidence type="ECO:0000313" key="1">
    <source>
        <dbReference type="EMBL" id="CAI2201119.1"/>
    </source>
</evidence>
<dbReference type="AlphaFoldDB" id="A0A9W4TD15"/>
<comment type="caution">
    <text evidence="1">The sequence shown here is derived from an EMBL/GenBank/DDBJ whole genome shotgun (WGS) entry which is preliminary data.</text>
</comment>
<accession>A0A9W4TD15</accession>
<feature type="non-terminal residue" evidence="1">
    <location>
        <position position="42"/>
    </location>
</feature>
<gene>
    <name evidence="1" type="ORF">FWILDA_LOCUS19906</name>
</gene>
<protein>
    <submittedName>
        <fullName evidence="1">15698_t:CDS:1</fullName>
    </submittedName>
</protein>
<organism evidence="1 2">
    <name type="scientific">Funneliformis geosporum</name>
    <dbReference type="NCBI Taxonomy" id="1117311"/>
    <lineage>
        <taxon>Eukaryota</taxon>
        <taxon>Fungi</taxon>
        <taxon>Fungi incertae sedis</taxon>
        <taxon>Mucoromycota</taxon>
        <taxon>Glomeromycotina</taxon>
        <taxon>Glomeromycetes</taxon>
        <taxon>Glomerales</taxon>
        <taxon>Glomeraceae</taxon>
        <taxon>Funneliformis</taxon>
    </lineage>
</organism>
<dbReference type="Proteomes" id="UP001153678">
    <property type="component" value="Unassembled WGS sequence"/>
</dbReference>
<name>A0A9W4TD15_9GLOM</name>
<dbReference type="EMBL" id="CAMKVN010026601">
    <property type="protein sequence ID" value="CAI2201119.1"/>
    <property type="molecule type" value="Genomic_DNA"/>
</dbReference>
<feature type="non-terminal residue" evidence="1">
    <location>
        <position position="1"/>
    </location>
</feature>
<proteinExistence type="predicted"/>
<reference evidence="1" key="1">
    <citation type="submission" date="2022-08" db="EMBL/GenBank/DDBJ databases">
        <authorList>
            <person name="Kallberg Y."/>
            <person name="Tangrot J."/>
            <person name="Rosling A."/>
        </authorList>
    </citation>
    <scope>NUCLEOTIDE SEQUENCE</scope>
    <source>
        <strain evidence="1">Wild A</strain>
    </source>
</reference>
<keyword evidence="2" id="KW-1185">Reference proteome</keyword>
<sequence length="42" mass="4827">RAALVASLVVRDDETKLTRADGMKPLINLPRIFYFLMLINNH</sequence>
<evidence type="ECO:0000313" key="2">
    <source>
        <dbReference type="Proteomes" id="UP001153678"/>
    </source>
</evidence>